<dbReference type="InterPro" id="IPR008218">
    <property type="entry name" value="ATPase_V1-cplx_f_g_su"/>
</dbReference>
<proteinExistence type="evidence at protein level"/>
<dbReference type="PDB" id="7VW7">
    <property type="method" value="X-ray"/>
    <property type="resolution" value="3.82 A"/>
    <property type="chains" value="H=1-103"/>
</dbReference>
<evidence type="ECO:0000313" key="7">
    <source>
        <dbReference type="Proteomes" id="UP000253498"/>
    </source>
</evidence>
<comment type="similarity">
    <text evidence="1 4">Belongs to the V-ATPase F subunit family.</text>
</comment>
<evidence type="ECO:0000256" key="2">
    <source>
        <dbReference type="ARBA" id="ARBA00022448"/>
    </source>
</evidence>
<dbReference type="NCBIfam" id="NF002384">
    <property type="entry name" value="PRK01395.1"/>
    <property type="match status" value="1"/>
</dbReference>
<evidence type="ECO:0000313" key="8">
    <source>
        <dbReference type="Proteomes" id="UP000352698"/>
    </source>
</evidence>
<keyword evidence="4" id="KW-0066">ATP synthesis</keyword>
<evidence type="ECO:0000313" key="6">
    <source>
        <dbReference type="EMBL" id="VTQ67045.1"/>
    </source>
</evidence>
<dbReference type="Pfam" id="PF01990">
    <property type="entry name" value="ATP-synt_F"/>
    <property type="match status" value="1"/>
</dbReference>
<dbReference type="HAMAP" id="MF_00312">
    <property type="entry name" value="ATP_synth_F_arch"/>
    <property type="match status" value="1"/>
</dbReference>
<organism evidence="6 8">
    <name type="scientific">Enterococcus hirae</name>
    <dbReference type="NCBI Taxonomy" id="1354"/>
    <lineage>
        <taxon>Bacteria</taxon>
        <taxon>Bacillati</taxon>
        <taxon>Bacillota</taxon>
        <taxon>Bacilli</taxon>
        <taxon>Lactobacillales</taxon>
        <taxon>Enterococcaceae</taxon>
        <taxon>Enterococcus</taxon>
    </lineage>
</organism>
<dbReference type="EMBL" id="LESJ01000005">
    <property type="protein sequence ID" value="RBT68343.1"/>
    <property type="molecule type" value="Genomic_DNA"/>
</dbReference>
<dbReference type="InterPro" id="IPR022944">
    <property type="entry name" value="ATPase_V1-cplx_fsu_bac/arc"/>
</dbReference>
<evidence type="ECO:0007829" key="9">
    <source>
        <dbReference type="PDB" id="7VW7"/>
    </source>
</evidence>
<evidence type="ECO:0000256" key="1">
    <source>
        <dbReference type="ARBA" id="ARBA00010148"/>
    </source>
</evidence>
<comment type="function">
    <text evidence="4">Produces ATP from ADP in the presence of a proton gradient across the membrane.</text>
</comment>
<reference evidence="5 7" key="1">
    <citation type="submission" date="2015-06" db="EMBL/GenBank/DDBJ databases">
        <title>The Genome Sequence of Enterococcus hirae 88EA1.</title>
        <authorList>
            <consortium name="The Broad Institute Genomics Platform"/>
            <consortium name="The Broad Institute Genome Sequencing Center for Infectious Disease"/>
            <person name="Earl A.M."/>
            <person name="Van Tyne D."/>
            <person name="Lebreton F."/>
            <person name="Saavedra J.T."/>
            <person name="Gilmore M.S."/>
            <person name="Manson McGuire A."/>
            <person name="Clock S."/>
            <person name="Crupain M."/>
            <person name="Rangan U."/>
            <person name="Young S."/>
            <person name="Abouelleil A."/>
            <person name="Cao P."/>
            <person name="Chapman S.B."/>
            <person name="Griggs A."/>
            <person name="Priest M."/>
            <person name="Shea T."/>
            <person name="Wortman J."/>
            <person name="Nusbaum C."/>
            <person name="Birren B."/>
        </authorList>
    </citation>
    <scope>NUCLEOTIDE SEQUENCE [LARGE SCALE GENOMIC DNA]</scope>
    <source>
        <strain evidence="5 7">88EA1</strain>
    </source>
</reference>
<evidence type="ECO:0000256" key="4">
    <source>
        <dbReference type="HAMAP-Rule" id="MF_00312"/>
    </source>
</evidence>
<keyword evidence="6" id="KW-0378">Hydrolase</keyword>
<dbReference type="GO" id="GO:0046933">
    <property type="term" value="F:proton-transporting ATP synthase activity, rotational mechanism"/>
    <property type="evidence" value="ECO:0007669"/>
    <property type="project" value="UniProtKB-UniRule"/>
</dbReference>
<protein>
    <recommendedName>
        <fullName evidence="4">V-type ATP synthase subunit F</fullName>
    </recommendedName>
    <alternativeName>
        <fullName evidence="4">V-ATPase subunit F</fullName>
    </alternativeName>
</protein>
<dbReference type="EMBL" id="CABEEP010000001">
    <property type="protein sequence ID" value="VTQ67045.1"/>
    <property type="molecule type" value="Genomic_DNA"/>
</dbReference>
<dbReference type="Gene3D" id="3.40.50.10580">
    <property type="entry name" value="ATPase, V1 complex, subunit F"/>
    <property type="match status" value="1"/>
</dbReference>
<keyword evidence="9" id="KW-0002">3D-structure</keyword>
<dbReference type="GO" id="GO:0005524">
    <property type="term" value="F:ATP binding"/>
    <property type="evidence" value="ECO:0007669"/>
    <property type="project" value="UniProtKB-UniRule"/>
</dbReference>
<dbReference type="STRING" id="1354.A6P53_09480"/>
<dbReference type="Proteomes" id="UP000253498">
    <property type="component" value="Unassembled WGS sequence"/>
</dbReference>
<dbReference type="SUPFAM" id="SSF159468">
    <property type="entry name" value="AtpF-like"/>
    <property type="match status" value="1"/>
</dbReference>
<dbReference type="Proteomes" id="UP000352698">
    <property type="component" value="Unassembled WGS sequence"/>
</dbReference>
<keyword evidence="3 4" id="KW-0406">Ion transport</keyword>
<comment type="caution">
    <text evidence="6">The sequence shown here is derived from an EMBL/GenBank/DDBJ whole genome shotgun (WGS) entry which is preliminary data.</text>
</comment>
<dbReference type="GO" id="GO:0046961">
    <property type="term" value="F:proton-transporting ATPase activity, rotational mechanism"/>
    <property type="evidence" value="ECO:0007669"/>
    <property type="project" value="InterPro"/>
</dbReference>
<accession>A0A1V8XC17</accession>
<dbReference type="GO" id="GO:0016787">
    <property type="term" value="F:hydrolase activity"/>
    <property type="evidence" value="ECO:0007669"/>
    <property type="project" value="UniProtKB-KW"/>
</dbReference>
<reference evidence="6 8" key="2">
    <citation type="submission" date="2019-05" db="EMBL/GenBank/DDBJ databases">
        <authorList>
            <consortium name="Pathogen Informatics"/>
        </authorList>
    </citation>
    <scope>NUCLEOTIDE SEQUENCE [LARGE SCALE GENOMIC DNA]</scope>
    <source>
        <strain evidence="6 8">NCTC12204</strain>
    </source>
</reference>
<dbReference type="GeneID" id="56786933"/>
<dbReference type="AlphaFoldDB" id="A0A1V8XC17"/>
<sequence length="103" mass="11410">MTYKIGVVGDKDSVSPFRLFGFDVQHGTTKTEIRKTIDEMAKNEYGVIYITEQCANLVPETIERYKGQLTPAIILIPSHQGTLGIGLEEIQNSVEKAVGQNIL</sequence>
<gene>
    <name evidence="6" type="primary">ntpG</name>
    <name evidence="4" type="synonym">atpF</name>
    <name evidence="5" type="ORF">EB03_01470</name>
    <name evidence="6" type="ORF">NCTC12204_02060</name>
</gene>
<dbReference type="SMR" id="A0A1V8XC17"/>
<keyword evidence="2 4" id="KW-0813">Transport</keyword>
<dbReference type="GO" id="GO:0042777">
    <property type="term" value="P:proton motive force-driven plasma membrane ATP synthesis"/>
    <property type="evidence" value="ECO:0007669"/>
    <property type="project" value="UniProtKB-UniRule"/>
</dbReference>
<dbReference type="RefSeq" id="WP_010718638.1">
    <property type="nucleotide sequence ID" value="NZ_AP027299.1"/>
</dbReference>
<evidence type="ECO:0000256" key="3">
    <source>
        <dbReference type="ARBA" id="ARBA00023065"/>
    </source>
</evidence>
<keyword evidence="4" id="KW-0375">Hydrogen ion transport</keyword>
<evidence type="ECO:0000313" key="5">
    <source>
        <dbReference type="EMBL" id="RBT68343.1"/>
    </source>
</evidence>
<name>A0A1V8XC17_ENTHR</name>
<dbReference type="InterPro" id="IPR036906">
    <property type="entry name" value="ATPase_V1_fsu_sf"/>
</dbReference>
<reference evidence="9" key="3">
    <citation type="journal article" date="2022" name="ACS Cent. Sci.">
        <title>Revealing a Hidden Intermediate of Rotatory Catalysis with X-ray Crystallography and Molecular Simulations.</title>
        <authorList>
            <person name="Shekhar M."/>
            <person name="Gupta C."/>
            <person name="Suzuki K."/>
            <person name="Chan C.K."/>
            <person name="Murata T."/>
            <person name="Singharoy A."/>
        </authorList>
    </citation>
    <scope>X-RAY CRYSTALLOGRAPHY (3.82 ANGSTROMS)</scope>
</reference>